<dbReference type="PANTHER" id="PTHR32487:SF0">
    <property type="entry name" value="3-OXO-DELTA(4,5)-STEROID 5-BETA-REDUCTASE"/>
    <property type="match status" value="1"/>
</dbReference>
<evidence type="ECO:0000313" key="3">
    <source>
        <dbReference type="Proteomes" id="UP001264156"/>
    </source>
</evidence>
<dbReference type="Proteomes" id="UP001264156">
    <property type="component" value="Unassembled WGS sequence"/>
</dbReference>
<reference evidence="3" key="1">
    <citation type="submission" date="2023-07" db="EMBL/GenBank/DDBJ databases">
        <title>Glyphosate-induced phosphonatase operons in soil bacteria of genus Achromobacter.</title>
        <authorList>
            <person name="Epiktetov D.O."/>
            <person name="Sviridov A.V."/>
            <person name="Tarlachkov S.V."/>
            <person name="Shushkova T.V."/>
            <person name="Toropygin I.Y."/>
            <person name="Leontievsky A."/>
        </authorList>
    </citation>
    <scope>NUCLEOTIDE SEQUENCE [LARGE SCALE GENOMIC DNA]</scope>
    <source>
        <strain evidence="3">Kg 16</strain>
    </source>
</reference>
<dbReference type="PANTHER" id="PTHR32487">
    <property type="entry name" value="3-OXO-DELTA(4,5)-STEROID 5-BETA-REDUCTASE"/>
    <property type="match status" value="1"/>
</dbReference>
<dbReference type="Pfam" id="PF01370">
    <property type="entry name" value="Epimerase"/>
    <property type="match status" value="1"/>
</dbReference>
<evidence type="ECO:0000259" key="1">
    <source>
        <dbReference type="Pfam" id="PF01370"/>
    </source>
</evidence>
<feature type="domain" description="NAD-dependent epimerase/dehydratase" evidence="1">
    <location>
        <begin position="6"/>
        <end position="242"/>
    </location>
</feature>
<evidence type="ECO:0000313" key="2">
    <source>
        <dbReference type="EMBL" id="MDR7946969.1"/>
    </source>
</evidence>
<keyword evidence="3" id="KW-1185">Reference proteome</keyword>
<sequence>MTTRKVLVVGALGVVGRAVMEHLHGRPDVLCAGLSRRSADFARDAIWIAADLRDAQATRQALAEHGDVTHLVYAALNEQPDLLKGWRDPENVAINTRMLANTLEALDGAPLAHVTLMQGTKAYGVHTGRAMRIPAREQDAVRDHANFYFDQQDMLEQQARRQGFGWTIFRPQIVLGVALGSAMNPVATLGAYAALLRESGQPLAYPGHPELLTECTDARLIARAVEWAWDAPQAWGEVFNIANGDVMAWRHLFERLAEFFGMPAGELVQTRMRQAMPAEAQVWREMARREGLHVNELSDLIGLSWQYADATWSAQHPLPFPPLVSTIKLRQAGFGDCIDSELSVLENLRRMQALGYLPR</sequence>
<name>A0ABU2DFS7_ACHAE</name>
<gene>
    <name evidence="2" type="ORF">RIU57_17745</name>
</gene>
<proteinExistence type="predicted"/>
<organism evidence="2 3">
    <name type="scientific">Achromobacter aegrifaciens</name>
    <dbReference type="NCBI Taxonomy" id="1287736"/>
    <lineage>
        <taxon>Bacteria</taxon>
        <taxon>Pseudomonadati</taxon>
        <taxon>Pseudomonadota</taxon>
        <taxon>Betaproteobacteria</taxon>
        <taxon>Burkholderiales</taxon>
        <taxon>Alcaligenaceae</taxon>
        <taxon>Achromobacter</taxon>
    </lineage>
</organism>
<dbReference type="SUPFAM" id="SSF51735">
    <property type="entry name" value="NAD(P)-binding Rossmann-fold domains"/>
    <property type="match status" value="1"/>
</dbReference>
<dbReference type="InterPro" id="IPR036291">
    <property type="entry name" value="NAD(P)-bd_dom_sf"/>
</dbReference>
<protein>
    <submittedName>
        <fullName evidence="2">NAD-dependent epimerase/dehydratase family protein</fullName>
    </submittedName>
</protein>
<accession>A0ABU2DFS7</accession>
<dbReference type="InterPro" id="IPR001509">
    <property type="entry name" value="Epimerase_deHydtase"/>
</dbReference>
<dbReference type="Gene3D" id="3.40.50.720">
    <property type="entry name" value="NAD(P)-binding Rossmann-like Domain"/>
    <property type="match status" value="1"/>
</dbReference>
<dbReference type="RefSeq" id="WP_310534151.1">
    <property type="nucleotide sequence ID" value="NZ_JAVKVN010000006.1"/>
</dbReference>
<comment type="caution">
    <text evidence="2">The sequence shown here is derived from an EMBL/GenBank/DDBJ whole genome shotgun (WGS) entry which is preliminary data.</text>
</comment>
<dbReference type="EMBL" id="JAVKVN010000006">
    <property type="protein sequence ID" value="MDR7946969.1"/>
    <property type="molecule type" value="Genomic_DNA"/>
</dbReference>